<organism evidence="3 4">
    <name type="scientific">Malassezia cuniculi</name>
    <dbReference type="NCBI Taxonomy" id="948313"/>
    <lineage>
        <taxon>Eukaryota</taxon>
        <taxon>Fungi</taxon>
        <taxon>Dikarya</taxon>
        <taxon>Basidiomycota</taxon>
        <taxon>Ustilaginomycotina</taxon>
        <taxon>Malasseziomycetes</taxon>
        <taxon>Malasseziales</taxon>
        <taxon>Malasseziaceae</taxon>
        <taxon>Malassezia</taxon>
    </lineage>
</organism>
<feature type="compositionally biased region" description="Acidic residues" evidence="2">
    <location>
        <begin position="397"/>
        <end position="416"/>
    </location>
</feature>
<proteinExistence type="predicted"/>
<dbReference type="InterPro" id="IPR035979">
    <property type="entry name" value="RBD_domain_sf"/>
</dbReference>
<reference evidence="3" key="1">
    <citation type="submission" date="2023-03" db="EMBL/GenBank/DDBJ databases">
        <title>Mating type loci evolution in Malassezia.</title>
        <authorList>
            <person name="Coelho M.A."/>
        </authorList>
    </citation>
    <scope>NUCLEOTIDE SEQUENCE</scope>
    <source>
        <strain evidence="3">CBS 11721</strain>
    </source>
</reference>
<dbReference type="EMBL" id="CP119880">
    <property type="protein sequence ID" value="WFD36253.1"/>
    <property type="molecule type" value="Genomic_DNA"/>
</dbReference>
<dbReference type="GO" id="GO:0003723">
    <property type="term" value="F:RNA binding"/>
    <property type="evidence" value="ECO:0007669"/>
    <property type="project" value="UniProtKB-KW"/>
</dbReference>
<accession>A0AAF0J7H2</accession>
<feature type="region of interest" description="Disordered" evidence="2">
    <location>
        <begin position="244"/>
        <end position="460"/>
    </location>
</feature>
<dbReference type="Gene3D" id="3.30.70.330">
    <property type="match status" value="1"/>
</dbReference>
<feature type="compositionally biased region" description="Acidic residues" evidence="2">
    <location>
        <begin position="345"/>
        <end position="356"/>
    </location>
</feature>
<feature type="compositionally biased region" description="Acidic residues" evidence="2">
    <location>
        <begin position="431"/>
        <end position="443"/>
    </location>
</feature>
<evidence type="ECO:0000256" key="2">
    <source>
        <dbReference type="SAM" id="MobiDB-lite"/>
    </source>
</evidence>
<feature type="region of interest" description="Disordered" evidence="2">
    <location>
        <begin position="559"/>
        <end position="589"/>
    </location>
</feature>
<feature type="compositionally biased region" description="Basic residues" evidence="2">
    <location>
        <begin position="559"/>
        <end position="568"/>
    </location>
</feature>
<evidence type="ECO:0000256" key="1">
    <source>
        <dbReference type="ARBA" id="ARBA00022884"/>
    </source>
</evidence>
<dbReference type="Proteomes" id="UP001219933">
    <property type="component" value="Chromosome 4"/>
</dbReference>
<name>A0AAF0J7H2_9BASI</name>
<feature type="compositionally biased region" description="Low complexity" evidence="2">
    <location>
        <begin position="569"/>
        <end position="580"/>
    </location>
</feature>
<dbReference type="PANTHER" id="PTHR48029">
    <property type="entry name" value="NUCLEOLAR PROTEIN 8"/>
    <property type="match status" value="1"/>
</dbReference>
<dbReference type="AlphaFoldDB" id="A0AAF0J7H2"/>
<dbReference type="SUPFAM" id="SSF54928">
    <property type="entry name" value="RNA-binding domain, RBD"/>
    <property type="match status" value="1"/>
</dbReference>
<sequence>MTEVRRIHISGLGGKFSREELERRLSSYGEVLDFDGCEAHHVDGVGNPRTYAFATLKISPTQLSKCMNTLSGVIWKGTRLRVAEAKPQWNVRLEREREKQAEKNALEAERALERRKKWLRRRPWIAVEAHDMSPVTAERIENGEWGWHVTPAGHLVRPMQMRPSRPIPTPGESSRTTRPRSRACRVVIDPTRYTREHITGAILGDADGALQWEFHDGEWIAYEDGKQVAVEKLQLKERQVPQSVTWGDWKPNDEPESRTSGWADLPADGAGDDLWAGSSKHSRGAGLFDSDDDADPAEWDAVDADPAEWDTADAGDDMPSHVSSPQSAPDADNAPPIKLGRLALPDEESDFSDGYDELQATDTVSDERSRAHSFLTRLFGQDAFDTPAPPPVHVPVAEDEMDEESVAGSSEPEELGTSEQPEATPEATPEAADESAEAPEEENQATADAPSVHIERLKDMFQPSADTGAFSLFDDLELDLGEDPLEDAPAPEPQTTIPTVRSVSTTLPFLTQEPRLAAALRKNGWTPFWTTDDDAAIETRWTESRSALTQAYKRMHREALKKRRRRVVGSRASAAAGGSALRRDARSSK</sequence>
<evidence type="ECO:0008006" key="5">
    <source>
        <dbReference type="Google" id="ProtNLM"/>
    </source>
</evidence>
<evidence type="ECO:0000313" key="3">
    <source>
        <dbReference type="EMBL" id="WFD36253.1"/>
    </source>
</evidence>
<feature type="compositionally biased region" description="Low complexity" evidence="2">
    <location>
        <begin position="261"/>
        <end position="277"/>
    </location>
</feature>
<feature type="region of interest" description="Disordered" evidence="2">
    <location>
        <begin position="159"/>
        <end position="181"/>
    </location>
</feature>
<evidence type="ECO:0000313" key="4">
    <source>
        <dbReference type="Proteomes" id="UP001219933"/>
    </source>
</evidence>
<dbReference type="InterPro" id="IPR012677">
    <property type="entry name" value="Nucleotide-bd_a/b_plait_sf"/>
</dbReference>
<keyword evidence="1" id="KW-0694">RNA-binding</keyword>
<keyword evidence="4" id="KW-1185">Reference proteome</keyword>
<protein>
    <recommendedName>
        <fullName evidence="5">RRM domain-containing protein</fullName>
    </recommendedName>
</protein>
<feature type="compositionally biased region" description="Acidic residues" evidence="2">
    <location>
        <begin position="289"/>
        <end position="316"/>
    </location>
</feature>
<dbReference type="PANTHER" id="PTHR48029:SF1">
    <property type="entry name" value="NUCLEOLAR PROTEIN 8"/>
    <property type="match status" value="1"/>
</dbReference>
<feature type="compositionally biased region" description="Low complexity" evidence="2">
    <location>
        <begin position="418"/>
        <end position="430"/>
    </location>
</feature>
<gene>
    <name evidence="3" type="ORF">MCUN1_003131</name>
</gene>